<gene>
    <name evidence="9" type="ORF">DO97_11495</name>
</gene>
<dbReference type="InterPro" id="IPR007627">
    <property type="entry name" value="RNA_pol_sigma70_r2"/>
</dbReference>
<reference evidence="9 10" key="1">
    <citation type="journal article" date="2014" name="Mol. Ecol.">
        <title>Evolution of Synechococcus.</title>
        <authorList>
            <person name="Dvorak P."/>
            <person name="Casamatta D."/>
            <person name="Hasler P."/>
            <person name="Poulickova A."/>
            <person name="Ondrej V."/>
            <person name="Sanges R."/>
        </authorList>
    </citation>
    <scope>NUCLEOTIDE SEQUENCE [LARGE SCALE GENOMIC DNA]</scope>
    <source>
        <strain evidence="9 10">CAUP A 1101</strain>
    </source>
</reference>
<dbReference type="NCBIfam" id="TIGR02997">
    <property type="entry name" value="Sig70-cyanoRpoD"/>
    <property type="match status" value="1"/>
</dbReference>
<dbReference type="InterPro" id="IPR014284">
    <property type="entry name" value="RNA_pol_sigma-70_dom"/>
</dbReference>
<evidence type="ECO:0000256" key="4">
    <source>
        <dbReference type="ARBA" id="ARBA00023125"/>
    </source>
</evidence>
<dbReference type="FunFam" id="1.10.601.10:FF:000001">
    <property type="entry name" value="RNA polymerase sigma factor SigA"/>
    <property type="match status" value="1"/>
</dbReference>
<keyword evidence="2 6" id="KW-0805">Transcription regulation</keyword>
<proteinExistence type="inferred from homology"/>
<dbReference type="GO" id="GO:0006352">
    <property type="term" value="P:DNA-templated transcription initiation"/>
    <property type="evidence" value="ECO:0007669"/>
    <property type="project" value="InterPro"/>
</dbReference>
<keyword evidence="3 6" id="KW-0731">Sigma factor</keyword>
<dbReference type="AlphaFoldDB" id="A0A098THX7"/>
<evidence type="ECO:0000256" key="5">
    <source>
        <dbReference type="ARBA" id="ARBA00023163"/>
    </source>
</evidence>
<comment type="function">
    <text evidence="6">Sigma factors are initiation factors that promote the attachment of RNA polymerase to specific initiation sites and are then released.</text>
</comment>
<dbReference type="GO" id="GO:0003677">
    <property type="term" value="F:DNA binding"/>
    <property type="evidence" value="ECO:0007669"/>
    <property type="project" value="UniProtKB-KW"/>
</dbReference>
<evidence type="ECO:0000256" key="2">
    <source>
        <dbReference type="ARBA" id="ARBA00023015"/>
    </source>
</evidence>
<evidence type="ECO:0000256" key="3">
    <source>
        <dbReference type="ARBA" id="ARBA00023082"/>
    </source>
</evidence>
<comment type="similarity">
    <text evidence="1 6">Belongs to the sigma-70 factor family.</text>
</comment>
<dbReference type="NCBIfam" id="NF005785">
    <property type="entry name" value="PRK07598.1"/>
    <property type="match status" value="1"/>
</dbReference>
<dbReference type="PANTHER" id="PTHR30603">
    <property type="entry name" value="RNA POLYMERASE SIGMA FACTOR RPO"/>
    <property type="match status" value="1"/>
</dbReference>
<feature type="domain" description="RNA polymerase sigma-70" evidence="8">
    <location>
        <begin position="378"/>
        <end position="404"/>
    </location>
</feature>
<evidence type="ECO:0000313" key="9">
    <source>
        <dbReference type="EMBL" id="KGF72175.1"/>
    </source>
</evidence>
<dbReference type="Pfam" id="PF00140">
    <property type="entry name" value="Sigma70_r1_2"/>
    <property type="match status" value="1"/>
</dbReference>
<evidence type="ECO:0000256" key="6">
    <source>
        <dbReference type="RuleBase" id="RU362124"/>
    </source>
</evidence>
<dbReference type="InterPro" id="IPR000943">
    <property type="entry name" value="RNA_pol_sigma70"/>
</dbReference>
<dbReference type="InterPro" id="IPR036388">
    <property type="entry name" value="WH-like_DNA-bd_sf"/>
</dbReference>
<dbReference type="EMBL" id="JJML01000034">
    <property type="protein sequence ID" value="KGF72175.1"/>
    <property type="molecule type" value="Genomic_DNA"/>
</dbReference>
<accession>A0A098THX7</accession>
<dbReference type="PANTHER" id="PTHR30603:SF60">
    <property type="entry name" value="RNA POLYMERASE SIGMA FACTOR RPOD"/>
    <property type="match status" value="1"/>
</dbReference>
<dbReference type="Pfam" id="PF04545">
    <property type="entry name" value="Sigma70_r4"/>
    <property type="match status" value="1"/>
</dbReference>
<dbReference type="Gene3D" id="1.10.10.10">
    <property type="entry name" value="Winged helix-like DNA-binding domain superfamily/Winged helix DNA-binding domain"/>
    <property type="match status" value="2"/>
</dbReference>
<dbReference type="Pfam" id="PF04539">
    <property type="entry name" value="Sigma70_r3"/>
    <property type="match status" value="1"/>
</dbReference>
<dbReference type="Proteomes" id="UP000030170">
    <property type="component" value="Unassembled WGS sequence"/>
</dbReference>
<feature type="domain" description="RNA polymerase sigma-70" evidence="7">
    <location>
        <begin position="210"/>
        <end position="223"/>
    </location>
</feature>
<dbReference type="STRING" id="1497020.DO97_11495"/>
<dbReference type="CDD" id="cd06171">
    <property type="entry name" value="Sigma70_r4"/>
    <property type="match status" value="1"/>
</dbReference>
<keyword evidence="5 6" id="KW-0804">Transcription</keyword>
<keyword evidence="4 6" id="KW-0238">DNA-binding</keyword>
<sequence>MRLSLCRQHPFFADAEFEDFAPQGESLTLDKLVLAGVVVEPAEDEIDLDGDPAPLAKGTNRRTTDLVRLYLQEIGRVRLLGRDEEVSEAQRVQRYMHLLELRNAAAHPDQAPIAAYVRLVSFHDTLTAQLGHRPSLERWAESSGIDVAQLKPMLAEGKRHWADLTGLSLEALEQIITEGSRAKEHMIKANLRLVVSVAKKYQNRGLELLDLIQEGTLGLERAVEKFDPTKGYRFSTYAYWWIRQGITRAIATQSRTIRLPVHITEKLNKIKKAQRKISQEKGRTATIEDIAIELEMTPLQVREVLLRVPRAVSLETKVGKEKDTELGDLLETDEISPEDILTREALRRDLEQLLADLTSRERDVIQMRFGLGDGHSYSLAEIGRALDLSRERVRQIEAKALQKLRQPKRRNRVRDYLESLT</sequence>
<dbReference type="Gene3D" id="1.10.601.10">
    <property type="entry name" value="RNA Polymerase Primary Sigma Factor"/>
    <property type="match status" value="2"/>
</dbReference>
<organism evidence="9 10">
    <name type="scientific">Neosynechococcus sphagnicola sy1</name>
    <dbReference type="NCBI Taxonomy" id="1497020"/>
    <lineage>
        <taxon>Bacteria</taxon>
        <taxon>Bacillati</taxon>
        <taxon>Cyanobacteriota</taxon>
        <taxon>Cyanophyceae</taxon>
        <taxon>Neosynechococcales</taxon>
        <taxon>Neosynechococcaceae</taxon>
        <taxon>Neosynechococcus</taxon>
    </lineage>
</organism>
<evidence type="ECO:0000313" key="10">
    <source>
        <dbReference type="Proteomes" id="UP000030170"/>
    </source>
</evidence>
<dbReference type="SUPFAM" id="SSF88946">
    <property type="entry name" value="Sigma2 domain of RNA polymerase sigma factors"/>
    <property type="match status" value="1"/>
</dbReference>
<dbReference type="InterPro" id="IPR050239">
    <property type="entry name" value="Sigma-70_RNA_pol_init_factors"/>
</dbReference>
<dbReference type="PRINTS" id="PR00046">
    <property type="entry name" value="SIGMA70FCT"/>
</dbReference>
<evidence type="ECO:0000259" key="7">
    <source>
        <dbReference type="PROSITE" id="PS00715"/>
    </source>
</evidence>
<dbReference type="InterPro" id="IPR007624">
    <property type="entry name" value="RNA_pol_sigma70_r3"/>
</dbReference>
<dbReference type="GO" id="GO:0016987">
    <property type="term" value="F:sigma factor activity"/>
    <property type="evidence" value="ECO:0007669"/>
    <property type="project" value="UniProtKB-KW"/>
</dbReference>
<dbReference type="NCBIfam" id="TIGR02937">
    <property type="entry name" value="sigma70-ECF"/>
    <property type="match status" value="1"/>
</dbReference>
<dbReference type="InterPro" id="IPR017848">
    <property type="entry name" value="RNA_pol_sigma_RpoD/SigA_cyanob"/>
</dbReference>
<dbReference type="InterPro" id="IPR009042">
    <property type="entry name" value="RNA_pol_sigma70_r1_2"/>
</dbReference>
<dbReference type="PROSITE" id="PS00716">
    <property type="entry name" value="SIGMA70_2"/>
    <property type="match status" value="1"/>
</dbReference>
<dbReference type="Pfam" id="PF04542">
    <property type="entry name" value="Sigma70_r2"/>
    <property type="match status" value="1"/>
</dbReference>
<evidence type="ECO:0000259" key="8">
    <source>
        <dbReference type="PROSITE" id="PS00716"/>
    </source>
</evidence>
<comment type="caution">
    <text evidence="9">The sequence shown here is derived from an EMBL/GenBank/DDBJ whole genome shotgun (WGS) entry which is preliminary data.</text>
</comment>
<protein>
    <recommendedName>
        <fullName evidence="6">RNA polymerase sigma factor</fullName>
    </recommendedName>
</protein>
<name>A0A098THX7_9CYAN</name>
<dbReference type="InterPro" id="IPR013324">
    <property type="entry name" value="RNA_pol_sigma_r3/r4-like"/>
</dbReference>
<evidence type="ECO:0000256" key="1">
    <source>
        <dbReference type="ARBA" id="ARBA00007788"/>
    </source>
</evidence>
<dbReference type="InterPro" id="IPR013325">
    <property type="entry name" value="RNA_pol_sigma_r2"/>
</dbReference>
<keyword evidence="10" id="KW-1185">Reference proteome</keyword>
<dbReference type="SUPFAM" id="SSF88659">
    <property type="entry name" value="Sigma3 and sigma4 domains of RNA polymerase sigma factors"/>
    <property type="match status" value="2"/>
</dbReference>
<dbReference type="PROSITE" id="PS00715">
    <property type="entry name" value="SIGMA70_1"/>
    <property type="match status" value="1"/>
</dbReference>
<dbReference type="InterPro" id="IPR007630">
    <property type="entry name" value="RNA_pol_sigma70_r4"/>
</dbReference>